<reference evidence="1 2" key="1">
    <citation type="submission" date="2013-10" db="EMBL/GenBank/DDBJ databases">
        <authorList>
            <person name="Ichikawa N."/>
            <person name="Kimura A."/>
            <person name="Ohji S."/>
            <person name="Hosoyama A."/>
            <person name="Fujita N."/>
        </authorList>
    </citation>
    <scope>NUCLEOTIDE SEQUENCE [LARGE SCALE GENOMIC DNA]</scope>
    <source>
        <strain evidence="1 2">NBRC 102217</strain>
    </source>
</reference>
<protein>
    <submittedName>
        <fullName evidence="1">Uncharacterized protein</fullName>
    </submittedName>
</protein>
<accession>V5FKL4</accession>
<sequence>MFDHKLKYIDYPILIIEQLRLLRPENCPCYATCSSKQNECECTLDNGISCDLDRLRIGVTID</sequence>
<reference evidence="1 2" key="2">
    <citation type="submission" date="2013-11" db="EMBL/GenBank/DDBJ databases">
        <title>Whole genome shotgun sequence of Vibrio halioticoli NBRC 102217.</title>
        <authorList>
            <person name="Isaki S."/>
            <person name="Kimura A."/>
            <person name="Ohji S."/>
            <person name="Hosoyama A."/>
            <person name="Fujita N."/>
            <person name="Hashimoto M."/>
            <person name="Hosoyama Y."/>
            <person name="Yamazoe A."/>
        </authorList>
    </citation>
    <scope>NUCLEOTIDE SEQUENCE [LARGE SCALE GENOMIC DNA]</scope>
    <source>
        <strain evidence="1 2">NBRC 102217</strain>
    </source>
</reference>
<dbReference type="EMBL" id="BAUJ01000020">
    <property type="protein sequence ID" value="GAD89442.1"/>
    <property type="molecule type" value="Genomic_DNA"/>
</dbReference>
<dbReference type="Proteomes" id="UP000017800">
    <property type="component" value="Unassembled WGS sequence"/>
</dbReference>
<organism evidence="1 2">
    <name type="scientific">Vibrio halioticoli NBRC 102217</name>
    <dbReference type="NCBI Taxonomy" id="1219072"/>
    <lineage>
        <taxon>Bacteria</taxon>
        <taxon>Pseudomonadati</taxon>
        <taxon>Pseudomonadota</taxon>
        <taxon>Gammaproteobacteria</taxon>
        <taxon>Vibrionales</taxon>
        <taxon>Vibrionaceae</taxon>
        <taxon>Vibrio</taxon>
    </lineage>
</organism>
<gene>
    <name evidence="1" type="ORF">VHA01S_020_00260</name>
</gene>
<evidence type="ECO:0000313" key="1">
    <source>
        <dbReference type="EMBL" id="GAD89442.1"/>
    </source>
</evidence>
<evidence type="ECO:0000313" key="2">
    <source>
        <dbReference type="Proteomes" id="UP000017800"/>
    </source>
</evidence>
<dbReference type="AlphaFoldDB" id="V5FKL4"/>
<comment type="caution">
    <text evidence="1">The sequence shown here is derived from an EMBL/GenBank/DDBJ whole genome shotgun (WGS) entry which is preliminary data.</text>
</comment>
<keyword evidence="2" id="KW-1185">Reference proteome</keyword>
<name>V5FKL4_9VIBR</name>
<proteinExistence type="predicted"/>